<organism evidence="2">
    <name type="scientific">Triticum aestivum</name>
    <name type="common">Wheat</name>
    <dbReference type="NCBI Taxonomy" id="4565"/>
    <lineage>
        <taxon>Eukaryota</taxon>
        <taxon>Viridiplantae</taxon>
        <taxon>Streptophyta</taxon>
        <taxon>Embryophyta</taxon>
        <taxon>Tracheophyta</taxon>
        <taxon>Spermatophyta</taxon>
        <taxon>Magnoliopsida</taxon>
        <taxon>Liliopsida</taxon>
        <taxon>Poales</taxon>
        <taxon>Poaceae</taxon>
        <taxon>BOP clade</taxon>
        <taxon>Pooideae</taxon>
        <taxon>Triticodae</taxon>
        <taxon>Triticeae</taxon>
        <taxon>Triticinae</taxon>
        <taxon>Triticum</taxon>
    </lineage>
</organism>
<dbReference type="AlphaFoldDB" id="A0A9R1GYL8"/>
<feature type="non-terminal residue" evidence="2">
    <location>
        <position position="1"/>
    </location>
</feature>
<gene>
    <name evidence="2" type="ORF">CFC21_062416</name>
</gene>
<evidence type="ECO:0000256" key="1">
    <source>
        <dbReference type="SAM" id="MobiDB-lite"/>
    </source>
</evidence>
<feature type="compositionally biased region" description="Basic and acidic residues" evidence="1">
    <location>
        <begin position="103"/>
        <end position="119"/>
    </location>
</feature>
<reference evidence="2" key="1">
    <citation type="journal article" date="2017" name="Gigascience">
        <title>The first near-complete assembly of the hexaploid bread wheat genome, Triticum aestivum.</title>
        <authorList>
            <person name="Zimin A.V."/>
            <person name="Puiu D."/>
            <person name="Hall R."/>
            <person name="Kingan S."/>
            <person name="Clavijo B.J."/>
            <person name="Salzberg S.L."/>
        </authorList>
    </citation>
    <scope>NUCLEOTIDE SEQUENCE</scope>
    <source>
        <tissue evidence="2">Leaf</tissue>
    </source>
</reference>
<protein>
    <submittedName>
        <fullName evidence="2">Uncharacterized protein</fullName>
    </submittedName>
</protein>
<name>A0A9R1GYL8_WHEAT</name>
<accession>A0A9R1GYL8</accession>
<sequence length="125" mass="14122">EEESTPLRRAITTGSMSSSPYVLAAVAGGSASEMEMAMLPGYERLSTTCDATFPDDDSGDYRAWSWACLPQAVRMLWGILTRVVWRWRAEDEESVPAPAPALRNERRRSSWRPDPDDRWPVQGWC</sequence>
<reference evidence="2" key="2">
    <citation type="submission" date="2020-03" db="EMBL/GenBank/DDBJ databases">
        <title>The second near-complete assembly of the hexaploid bread wheat (Triticum aestivum) genome.</title>
        <authorList>
            <person name="Zimin A.V."/>
            <person name="Puiu D."/>
            <person name="Shumante A."/>
            <person name="Alonge M."/>
            <person name="Salzberg S.L."/>
        </authorList>
    </citation>
    <scope>NUCLEOTIDE SEQUENCE</scope>
    <source>
        <tissue evidence="2">Leaf</tissue>
    </source>
</reference>
<dbReference type="EMBL" id="CM022222">
    <property type="protein sequence ID" value="KAF7054796.1"/>
    <property type="molecule type" value="Genomic_DNA"/>
</dbReference>
<feature type="region of interest" description="Disordered" evidence="1">
    <location>
        <begin position="90"/>
        <end position="125"/>
    </location>
</feature>
<evidence type="ECO:0000313" key="2">
    <source>
        <dbReference type="EMBL" id="KAF7054796.1"/>
    </source>
</evidence>
<dbReference type="Proteomes" id="UP000815260">
    <property type="component" value="Chromosome 4D"/>
</dbReference>
<comment type="caution">
    <text evidence="2">The sequence shown here is derived from an EMBL/GenBank/DDBJ whole genome shotgun (WGS) entry which is preliminary data.</text>
</comment>
<proteinExistence type="predicted"/>